<dbReference type="PANTHER" id="PTHR10804:SF11">
    <property type="entry name" value="PROLIFERATION-ASSOCIATED PROTEIN 2G4"/>
    <property type="match status" value="1"/>
</dbReference>
<dbReference type="PANTHER" id="PTHR10804">
    <property type="entry name" value="PROTEASE FAMILY M24 METHIONYL AMINOPEPTIDASE, AMINOPEPTIDASE P"/>
    <property type="match status" value="1"/>
</dbReference>
<keyword evidence="4" id="KW-1185">Reference proteome</keyword>
<comment type="similarity">
    <text evidence="1">Belongs to the peptidase M24 family.</text>
</comment>
<dbReference type="Gene3D" id="1.10.10.10">
    <property type="entry name" value="Winged helix-like DNA-binding domain superfamily/Winged helix DNA-binding domain"/>
    <property type="match status" value="1"/>
</dbReference>
<dbReference type="InterPro" id="IPR036005">
    <property type="entry name" value="Creatinase/aminopeptidase-like"/>
</dbReference>
<dbReference type="AlphaFoldDB" id="A0A7R9KLC4"/>
<dbReference type="SUPFAM" id="SSF55920">
    <property type="entry name" value="Creatinase/aminopeptidase"/>
    <property type="match status" value="1"/>
</dbReference>
<dbReference type="NCBIfam" id="TIGR00495">
    <property type="entry name" value="crvDNA_42K"/>
    <property type="match status" value="1"/>
</dbReference>
<dbReference type="InterPro" id="IPR036390">
    <property type="entry name" value="WH_DNA-bd_sf"/>
</dbReference>
<proteinExistence type="inferred from homology"/>
<dbReference type="CDD" id="cd01089">
    <property type="entry name" value="PA2G4-like"/>
    <property type="match status" value="1"/>
</dbReference>
<dbReference type="SUPFAM" id="SSF46785">
    <property type="entry name" value="Winged helix' DNA-binding domain"/>
    <property type="match status" value="1"/>
</dbReference>
<evidence type="ECO:0000313" key="3">
    <source>
        <dbReference type="EMBL" id="CAD7625144.1"/>
    </source>
</evidence>
<evidence type="ECO:0000256" key="1">
    <source>
        <dbReference type="ARBA" id="ARBA00007319"/>
    </source>
</evidence>
<dbReference type="Proteomes" id="UP000759131">
    <property type="component" value="Unassembled WGS sequence"/>
</dbReference>
<dbReference type="EMBL" id="OC857420">
    <property type="protein sequence ID" value="CAD7625144.1"/>
    <property type="molecule type" value="Genomic_DNA"/>
</dbReference>
<dbReference type="EMBL" id="CAJPIZ010002845">
    <property type="protein sequence ID" value="CAG2105574.1"/>
    <property type="molecule type" value="Genomic_DNA"/>
</dbReference>
<name>A0A7R9KLC4_9ACAR</name>
<dbReference type="Gene3D" id="3.90.230.10">
    <property type="entry name" value="Creatinase/methionine aminopeptidase superfamily"/>
    <property type="match status" value="1"/>
</dbReference>
<gene>
    <name evidence="3" type="ORF">OSB1V03_LOCUS5580</name>
</gene>
<evidence type="ECO:0000313" key="4">
    <source>
        <dbReference type="Proteomes" id="UP000759131"/>
    </source>
</evidence>
<dbReference type="InterPro" id="IPR047113">
    <property type="entry name" value="PA2G4/ARX1"/>
</dbReference>
<feature type="domain" description="Peptidase M24" evidence="2">
    <location>
        <begin position="20"/>
        <end position="226"/>
    </location>
</feature>
<evidence type="ECO:0000259" key="2">
    <source>
        <dbReference type="Pfam" id="PF00557"/>
    </source>
</evidence>
<dbReference type="FunFam" id="3.90.230.10:FF:000013">
    <property type="entry name" value="DNA-binding protein, 42 kDa"/>
    <property type="match status" value="1"/>
</dbReference>
<protein>
    <recommendedName>
        <fullName evidence="2">Peptidase M24 domain-containing protein</fullName>
    </recommendedName>
</protein>
<reference evidence="3" key="1">
    <citation type="submission" date="2020-11" db="EMBL/GenBank/DDBJ databases">
        <authorList>
            <person name="Tran Van P."/>
        </authorList>
    </citation>
    <scope>NUCLEOTIDE SEQUENCE</scope>
</reference>
<accession>A0A7R9KLC4</accession>
<dbReference type="InterPro" id="IPR036388">
    <property type="entry name" value="WH-like_DNA-bd_sf"/>
</dbReference>
<sequence length="397" mass="43806">MADKDSGEEKTIAQDLVVTKYKMAGEMVNRVLKQLIDKCKADESVRNLCQFGDNCMNEETNKVFKKEKELKKGIAFPTCVSVNNTICHFSPLNSEVDYVLKDGDVVKLDLGAHIDGFIAVVAHTVVVGATADNKVDGRKADVILAAHLAAEAALRLVRPGSENNAVTDAIQKVSESFKCKPISGMLSHQLKQFRIDGEKSIIQNPTEAQKKDHEKCEFEVNEVYAVDVLISTGEGKGRELDSKTTVYKKTEEVYQLKMKASRAFYSDVDKRFGSMPFTLRAFEEEKKARMGVLECVNHKLLEPFTVLYEKDNEFVAQFKFTVLLMPSGSHKITGLPFDTSVLKSEFNVEDDSIKALLNKGVGHKGGKKKKKSAAKAVAEASGDKVVNNGVNAVKSED</sequence>
<organism evidence="3">
    <name type="scientific">Medioppia subpectinata</name>
    <dbReference type="NCBI Taxonomy" id="1979941"/>
    <lineage>
        <taxon>Eukaryota</taxon>
        <taxon>Metazoa</taxon>
        <taxon>Ecdysozoa</taxon>
        <taxon>Arthropoda</taxon>
        <taxon>Chelicerata</taxon>
        <taxon>Arachnida</taxon>
        <taxon>Acari</taxon>
        <taxon>Acariformes</taxon>
        <taxon>Sarcoptiformes</taxon>
        <taxon>Oribatida</taxon>
        <taxon>Brachypylina</taxon>
        <taxon>Oppioidea</taxon>
        <taxon>Oppiidae</taxon>
        <taxon>Medioppia</taxon>
    </lineage>
</organism>
<dbReference type="InterPro" id="IPR004545">
    <property type="entry name" value="PA2G4"/>
</dbReference>
<dbReference type="InterPro" id="IPR000994">
    <property type="entry name" value="Pept_M24"/>
</dbReference>
<dbReference type="OrthoDB" id="5876363at2759"/>
<dbReference type="FunFam" id="1.10.10.10:FF:000029">
    <property type="entry name" value="Proliferation-associated 2G4, a"/>
    <property type="match status" value="1"/>
</dbReference>
<dbReference type="Pfam" id="PF00557">
    <property type="entry name" value="Peptidase_M24"/>
    <property type="match status" value="1"/>
</dbReference>